<name>A0A5N6K7R7_MONLA</name>
<dbReference type="InterPro" id="IPR010014">
    <property type="entry name" value="DHP2"/>
</dbReference>
<feature type="region of interest" description="Disordered" evidence="8">
    <location>
        <begin position="428"/>
        <end position="493"/>
    </location>
</feature>
<dbReference type="GO" id="GO:0017183">
    <property type="term" value="P:protein histidyl modification to diphthamide"/>
    <property type="evidence" value="ECO:0007669"/>
    <property type="project" value="UniProtKB-UniPathway"/>
</dbReference>
<organism evidence="9 10">
    <name type="scientific">Monilinia laxa</name>
    <name type="common">Brown rot fungus</name>
    <name type="synonym">Sclerotinia laxa</name>
    <dbReference type="NCBI Taxonomy" id="61186"/>
    <lineage>
        <taxon>Eukaryota</taxon>
        <taxon>Fungi</taxon>
        <taxon>Dikarya</taxon>
        <taxon>Ascomycota</taxon>
        <taxon>Pezizomycotina</taxon>
        <taxon>Leotiomycetes</taxon>
        <taxon>Helotiales</taxon>
        <taxon>Sclerotiniaceae</taxon>
        <taxon>Monilinia</taxon>
    </lineage>
</organism>
<dbReference type="SFLD" id="SFLDG01121">
    <property type="entry name" value="Diphthamide_biosynthesis"/>
    <property type="match status" value="1"/>
</dbReference>
<comment type="pathway">
    <text evidence="2 7">Protein modification; peptidyl-diphthamide biosynthesis.</text>
</comment>
<keyword evidence="7" id="KW-0963">Cytoplasm</keyword>
<dbReference type="SFLD" id="SFLDF00408">
    <property type="entry name" value="Diphthamide_biosynthesis_famil"/>
    <property type="match status" value="1"/>
</dbReference>
<dbReference type="GO" id="GO:0051536">
    <property type="term" value="F:iron-sulfur cluster binding"/>
    <property type="evidence" value="ECO:0007669"/>
    <property type="project" value="UniProtKB-KW"/>
</dbReference>
<evidence type="ECO:0000256" key="5">
    <source>
        <dbReference type="ARBA" id="ARBA00023004"/>
    </source>
</evidence>
<keyword evidence="6 7" id="KW-0411">Iron-sulfur</keyword>
<dbReference type="GO" id="GO:0090560">
    <property type="term" value="F:2-(3-amino-3-carboxypropyl)histidine synthase activity"/>
    <property type="evidence" value="ECO:0007669"/>
    <property type="project" value="InterPro"/>
</dbReference>
<dbReference type="EMBL" id="VIGI01000006">
    <property type="protein sequence ID" value="KAB8298763.1"/>
    <property type="molecule type" value="Genomic_DNA"/>
</dbReference>
<evidence type="ECO:0000256" key="4">
    <source>
        <dbReference type="ARBA" id="ARBA00022723"/>
    </source>
</evidence>
<dbReference type="InterPro" id="IPR042265">
    <property type="entry name" value="DPH1/DPH2_3"/>
</dbReference>
<gene>
    <name evidence="9" type="ORF">EYC80_000938</name>
</gene>
<comment type="similarity">
    <text evidence="3 7">Belongs to the DPH1/DPH2 family. DPH2 subfamily.</text>
</comment>
<dbReference type="Gene3D" id="3.40.50.11860">
    <property type="entry name" value="Diphthamide synthesis DPH1/DPH2 domain 3"/>
    <property type="match status" value="1"/>
</dbReference>
<comment type="subcellular location">
    <subcellularLocation>
        <location evidence="7">Cytoplasm</location>
    </subcellularLocation>
</comment>
<comment type="function">
    <text evidence="7">Required for the first step of diphthamide biosynthesis, a post-translational modification of histidine which occurs in elongation factor 2. DPH1 and DPH2 transfer a 3-amino-3-carboxypropyl (ACP) group from S-adenosyl-L-methionine (SAM) to a histidine residue, the reaction is assisted by a reduction system comprising DPH3 and a NADH-dependent reductase. Facilitates the reduction of the catalytic iron-sulfur cluster found in the DPH1 subunit.</text>
</comment>
<feature type="compositionally biased region" description="Acidic residues" evidence="8">
    <location>
        <begin position="428"/>
        <end position="448"/>
    </location>
</feature>
<dbReference type="NCBIfam" id="TIGR00322">
    <property type="entry name" value="diphth2_R"/>
    <property type="match status" value="1"/>
</dbReference>
<comment type="caution">
    <text evidence="9">The sequence shown here is derived from an EMBL/GenBank/DDBJ whole genome shotgun (WGS) entry which is preliminary data.</text>
</comment>
<dbReference type="UniPathway" id="UPA00559"/>
<dbReference type="FunFam" id="3.40.50.11860:FF:000001">
    <property type="entry name" value="2-(3-amino-3-carboxypropyl)histidine synthase subunit 2"/>
    <property type="match status" value="1"/>
</dbReference>
<evidence type="ECO:0000313" key="10">
    <source>
        <dbReference type="Proteomes" id="UP000326757"/>
    </source>
</evidence>
<evidence type="ECO:0000313" key="9">
    <source>
        <dbReference type="EMBL" id="KAB8298763.1"/>
    </source>
</evidence>
<keyword evidence="4 7" id="KW-0479">Metal-binding</keyword>
<evidence type="ECO:0000256" key="7">
    <source>
        <dbReference type="RuleBase" id="RU364133"/>
    </source>
</evidence>
<evidence type="ECO:0000256" key="2">
    <source>
        <dbReference type="ARBA" id="ARBA00005156"/>
    </source>
</evidence>
<protein>
    <recommendedName>
        <fullName evidence="7">2-(3-amino-3-carboxypropyl)histidine synthase subunit 2</fullName>
    </recommendedName>
</protein>
<evidence type="ECO:0000256" key="6">
    <source>
        <dbReference type="ARBA" id="ARBA00023014"/>
    </source>
</evidence>
<dbReference type="GO" id="GO:0046872">
    <property type="term" value="F:metal ion binding"/>
    <property type="evidence" value="ECO:0007669"/>
    <property type="project" value="UniProtKB-KW"/>
</dbReference>
<dbReference type="Proteomes" id="UP000326757">
    <property type="component" value="Unassembled WGS sequence"/>
</dbReference>
<dbReference type="PANTHER" id="PTHR10762">
    <property type="entry name" value="DIPHTHAMIDE BIOSYNTHESIS PROTEIN"/>
    <property type="match status" value="1"/>
</dbReference>
<evidence type="ECO:0000256" key="8">
    <source>
        <dbReference type="SAM" id="MobiDB-lite"/>
    </source>
</evidence>
<dbReference type="AlphaFoldDB" id="A0A5N6K7R7"/>
<dbReference type="NCBIfam" id="TIGR00272">
    <property type="entry name" value="DPH2"/>
    <property type="match status" value="1"/>
</dbReference>
<reference evidence="9 10" key="1">
    <citation type="submission" date="2019-06" db="EMBL/GenBank/DDBJ databases">
        <title>Genome Sequence of the Brown Rot Fungal Pathogen Monilinia laxa.</title>
        <authorList>
            <person name="De Miccolis Angelini R.M."/>
            <person name="Landi L."/>
            <person name="Abate D."/>
            <person name="Pollastro S."/>
            <person name="Romanazzi G."/>
            <person name="Faretra F."/>
        </authorList>
    </citation>
    <scope>NUCLEOTIDE SEQUENCE [LARGE SCALE GENOMIC DNA]</scope>
    <source>
        <strain evidence="9 10">Mlax316</strain>
    </source>
</reference>
<sequence length="564" mass="61681">MEQLTTAPVLSTPEVHIFEDPTPPVKHDDIPKLSDEELYDVYEISRTVREIQAGGWRKIALQFSDGMLGDAPRVFEELENRLRKSPSDSSTSKILNNEDSSLETDFSIPSANTATSSLQYRLYILADTSYGSCCVDEIAAEHVDAQVVIHYGRACLSPTARLPVIYVFTSRPLKLESVVQAFESTYNKDDKIVIMADITYHSHVSSLAAQLRDGGYENIVAPEITHDPSAIIPNRKLDEGIDIKDYSLFHISEPPSALLLTLSSRVKDMHIYSTDSATGNETTKTNTARALMRRYALLTSLSSCPVFGILINTLSVTNYLPTVNSLASLIRSKGKKSYTFVVGKVNAAKLANFSEIGGWVVVGCWESSLVEGEALFKPVITPFELALALQSDDERVWGGDWVADFNALNLEPSTAPASSAEPVISDAIEEPENGDGMGDAEDSEEESMPPEFDLRTGRYVSHSRPMGSSQKTSLESKKGLENGPQPSASNKLVKRAKMELATVNGEVSPGAEYLREKRTWTGLGSDYDTEAIEEGREREIAAIVEEGRSGVARGYTVGEDASKS</sequence>
<keyword evidence="5 7" id="KW-0408">Iron</keyword>
<comment type="cofactor">
    <cofactor evidence="1">
        <name>[4Fe-4S] cluster</name>
        <dbReference type="ChEBI" id="CHEBI:49883"/>
    </cofactor>
</comment>
<evidence type="ECO:0000256" key="1">
    <source>
        <dbReference type="ARBA" id="ARBA00001966"/>
    </source>
</evidence>
<keyword evidence="10" id="KW-1185">Reference proteome</keyword>
<dbReference type="SFLD" id="SFLDS00032">
    <property type="entry name" value="Radical_SAM_3-amino-3-carboxyp"/>
    <property type="match status" value="1"/>
</dbReference>
<accession>A0A5N6K7R7</accession>
<dbReference type="OrthoDB" id="449241at2759"/>
<dbReference type="GO" id="GO:0005737">
    <property type="term" value="C:cytoplasm"/>
    <property type="evidence" value="ECO:0007669"/>
    <property type="project" value="UniProtKB-SubCell"/>
</dbReference>
<evidence type="ECO:0000256" key="3">
    <source>
        <dbReference type="ARBA" id="ARBA00006179"/>
    </source>
</evidence>
<dbReference type="InterPro" id="IPR042263">
    <property type="entry name" value="DPH1/DPH2_1"/>
</dbReference>
<dbReference type="PANTHER" id="PTHR10762:SF2">
    <property type="entry name" value="2-(3-AMINO-3-CARBOXYPROPYL)HISTIDINE SYNTHASE SUBUNIT 2"/>
    <property type="match status" value="1"/>
</dbReference>
<dbReference type="Pfam" id="PF01866">
    <property type="entry name" value="Diphthamide_syn"/>
    <property type="match status" value="1"/>
</dbReference>
<dbReference type="Gene3D" id="3.40.50.11840">
    <property type="entry name" value="Diphthamide synthesis DPH1/DPH2 domain 1"/>
    <property type="match status" value="1"/>
</dbReference>
<dbReference type="InterPro" id="IPR016435">
    <property type="entry name" value="DPH1/DPH2"/>
</dbReference>
<proteinExistence type="inferred from homology"/>